<comment type="similarity">
    <text evidence="1">Belongs to the barstar family.</text>
</comment>
<keyword evidence="4" id="KW-1185">Reference proteome</keyword>
<dbReference type="SUPFAM" id="SSF52038">
    <property type="entry name" value="Barstar-related"/>
    <property type="match status" value="1"/>
</dbReference>
<dbReference type="EMBL" id="BAABIE010000015">
    <property type="protein sequence ID" value="GAA4755839.1"/>
    <property type="molecule type" value="Genomic_DNA"/>
</dbReference>
<gene>
    <name evidence="3" type="ORF">GCM10023217_29560</name>
</gene>
<comment type="caution">
    <text evidence="3">The sequence shown here is derived from an EMBL/GenBank/DDBJ whole genome shotgun (WGS) entry which is preliminary data.</text>
</comment>
<dbReference type="Proteomes" id="UP001500822">
    <property type="component" value="Unassembled WGS sequence"/>
</dbReference>
<dbReference type="InterPro" id="IPR000468">
    <property type="entry name" value="Barstar"/>
</dbReference>
<evidence type="ECO:0000313" key="3">
    <source>
        <dbReference type="EMBL" id="GAA4755839.1"/>
    </source>
</evidence>
<name>A0ABP8ZFY5_9ACTN</name>
<protein>
    <recommendedName>
        <fullName evidence="2">Barstar (barnase inhibitor) domain-containing protein</fullName>
    </recommendedName>
</protein>
<evidence type="ECO:0000259" key="2">
    <source>
        <dbReference type="Pfam" id="PF01337"/>
    </source>
</evidence>
<evidence type="ECO:0000256" key="1">
    <source>
        <dbReference type="ARBA" id="ARBA00006845"/>
    </source>
</evidence>
<proteinExistence type="inferred from homology"/>
<evidence type="ECO:0000313" key="4">
    <source>
        <dbReference type="Proteomes" id="UP001500822"/>
    </source>
</evidence>
<sequence length="167" mass="18181">MTTAAFLRHAGRSGAPVAVAPAPLSLFPAELAVRRVDAADTATLDDLFRTVAAAWDFPEYFGAGKDAFDDCMRDLPPRLRTATGAPARGYVTVIERAVELLSSASDEDLAWLATSLVFYRDHYRDEVQPPRGFAVVLRCTEAEVEELRDRWAAAGVTPVVVRDRTGA</sequence>
<organism evidence="3 4">
    <name type="scientific">Gordonia alkaliphila</name>
    <dbReference type="NCBI Taxonomy" id="1053547"/>
    <lineage>
        <taxon>Bacteria</taxon>
        <taxon>Bacillati</taxon>
        <taxon>Actinomycetota</taxon>
        <taxon>Actinomycetes</taxon>
        <taxon>Mycobacteriales</taxon>
        <taxon>Gordoniaceae</taxon>
        <taxon>Gordonia</taxon>
    </lineage>
</organism>
<dbReference type="Gene3D" id="3.30.370.10">
    <property type="entry name" value="Barstar-like"/>
    <property type="match status" value="1"/>
</dbReference>
<dbReference type="Pfam" id="PF01337">
    <property type="entry name" value="Barstar"/>
    <property type="match status" value="1"/>
</dbReference>
<dbReference type="RefSeq" id="WP_345314073.1">
    <property type="nucleotide sequence ID" value="NZ_BAABIE010000015.1"/>
</dbReference>
<reference evidence="4" key="1">
    <citation type="journal article" date="2019" name="Int. J. Syst. Evol. Microbiol.">
        <title>The Global Catalogue of Microorganisms (GCM) 10K type strain sequencing project: providing services to taxonomists for standard genome sequencing and annotation.</title>
        <authorList>
            <consortium name="The Broad Institute Genomics Platform"/>
            <consortium name="The Broad Institute Genome Sequencing Center for Infectious Disease"/>
            <person name="Wu L."/>
            <person name="Ma J."/>
        </authorList>
    </citation>
    <scope>NUCLEOTIDE SEQUENCE [LARGE SCALE GENOMIC DNA]</scope>
    <source>
        <strain evidence="4">JCM 18077</strain>
    </source>
</reference>
<accession>A0ABP8ZFY5</accession>
<feature type="domain" description="Barstar (barnase inhibitor)" evidence="2">
    <location>
        <begin position="32"/>
        <end position="127"/>
    </location>
</feature>
<dbReference type="InterPro" id="IPR035905">
    <property type="entry name" value="Barstar-like_sf"/>
</dbReference>